<proteinExistence type="predicted"/>
<evidence type="ECO:0000313" key="2">
    <source>
        <dbReference type="Proteomes" id="UP000054565"/>
    </source>
</evidence>
<evidence type="ECO:0000313" key="1">
    <source>
        <dbReference type="EMBL" id="KMP00431.1"/>
    </source>
</evidence>
<dbReference type="Proteomes" id="UP000054565">
    <property type="component" value="Unassembled WGS sequence"/>
</dbReference>
<gene>
    <name evidence="1" type="ORF">CIRG_00574</name>
</gene>
<accession>A0A0J6XW56</accession>
<dbReference type="AlphaFoldDB" id="A0A0J6XW56"/>
<protein>
    <submittedName>
        <fullName evidence="1">Uncharacterized protein</fullName>
    </submittedName>
</protein>
<name>A0A0J6XW56_COCIT</name>
<sequence>MFWVTERVKRGRMSKRRRLETPGAVDDGTCECDEGRMRCCWIEVRRGGQAPKAWLSHTARLEYVIRQVPILAACCGRYDFIPMPTNRRHVNLNPSDGKGFSPSKTVSP</sequence>
<organism evidence="1 2">
    <name type="scientific">Coccidioides immitis RMSCC 2394</name>
    <dbReference type="NCBI Taxonomy" id="404692"/>
    <lineage>
        <taxon>Eukaryota</taxon>
        <taxon>Fungi</taxon>
        <taxon>Dikarya</taxon>
        <taxon>Ascomycota</taxon>
        <taxon>Pezizomycotina</taxon>
        <taxon>Eurotiomycetes</taxon>
        <taxon>Eurotiomycetidae</taxon>
        <taxon>Onygenales</taxon>
        <taxon>Onygenaceae</taxon>
        <taxon>Coccidioides</taxon>
    </lineage>
</organism>
<dbReference type="EMBL" id="DS028093">
    <property type="protein sequence ID" value="KMP00431.1"/>
    <property type="molecule type" value="Genomic_DNA"/>
</dbReference>
<reference evidence="2" key="1">
    <citation type="journal article" date="2010" name="Genome Res.">
        <title>Population genomic sequencing of Coccidioides fungi reveals recent hybridization and transposon control.</title>
        <authorList>
            <person name="Neafsey D.E."/>
            <person name="Barker B.M."/>
            <person name="Sharpton T.J."/>
            <person name="Stajich J.E."/>
            <person name="Park D.J."/>
            <person name="Whiston E."/>
            <person name="Hung C.-Y."/>
            <person name="McMahan C."/>
            <person name="White J."/>
            <person name="Sykes S."/>
            <person name="Heiman D."/>
            <person name="Young S."/>
            <person name="Zeng Q."/>
            <person name="Abouelleil A."/>
            <person name="Aftuck L."/>
            <person name="Bessette D."/>
            <person name="Brown A."/>
            <person name="FitzGerald M."/>
            <person name="Lui A."/>
            <person name="Macdonald J.P."/>
            <person name="Priest M."/>
            <person name="Orbach M.J."/>
            <person name="Galgiani J.N."/>
            <person name="Kirkland T.N."/>
            <person name="Cole G.T."/>
            <person name="Birren B.W."/>
            <person name="Henn M.R."/>
            <person name="Taylor J.W."/>
            <person name="Rounsley S.D."/>
        </authorList>
    </citation>
    <scope>NUCLEOTIDE SEQUENCE [LARGE SCALE GENOMIC DNA]</scope>
    <source>
        <strain evidence="2">RMSCC 2394</strain>
    </source>
</reference>